<evidence type="ECO:0000313" key="2">
    <source>
        <dbReference type="Proteomes" id="UP000051442"/>
    </source>
</evidence>
<dbReference type="STRING" id="1423804.FD14_GL001469"/>
<organism evidence="1 2">
    <name type="scientific">Secundilactobacillus similis DSM 23365 = JCM 2765</name>
    <dbReference type="NCBI Taxonomy" id="1423804"/>
    <lineage>
        <taxon>Bacteria</taxon>
        <taxon>Bacillati</taxon>
        <taxon>Bacillota</taxon>
        <taxon>Bacilli</taxon>
        <taxon>Lactobacillales</taxon>
        <taxon>Lactobacillaceae</taxon>
        <taxon>Secundilactobacillus</taxon>
    </lineage>
</organism>
<protein>
    <submittedName>
        <fullName evidence="1">Uncharacterized protein</fullName>
    </submittedName>
</protein>
<dbReference type="RefSeq" id="WP_057152111.1">
    <property type="nucleotide sequence ID" value="NZ_AYZM01000131.1"/>
</dbReference>
<dbReference type="OrthoDB" id="2329632at2"/>
<comment type="caution">
    <text evidence="1">The sequence shown here is derived from an EMBL/GenBank/DDBJ whole genome shotgun (WGS) entry which is preliminary data.</text>
</comment>
<sequence length="137" mass="15118">MKKSLMFKIAHSVARQIVAEVGDYQIAFKLALKDIWNGVKTAEKGFNEDELVDSLKEILHDTQVAEGQAKDGFTFGVPNWVIKKSFAGAHGDLRASFIFNGTSSINVVRETEKAELINFTTDNGDIEVWCPKSVLAA</sequence>
<proteinExistence type="predicted"/>
<name>A0A0R2F314_9LACO</name>
<dbReference type="PATRIC" id="fig|1423804.4.peg.1592"/>
<dbReference type="AlphaFoldDB" id="A0A0R2F314"/>
<dbReference type="EMBL" id="AYZM01000131">
    <property type="protein sequence ID" value="KRN20677.1"/>
    <property type="molecule type" value="Genomic_DNA"/>
</dbReference>
<dbReference type="Proteomes" id="UP000051442">
    <property type="component" value="Unassembled WGS sequence"/>
</dbReference>
<keyword evidence="2" id="KW-1185">Reference proteome</keyword>
<gene>
    <name evidence="1" type="ORF">FD14_GL001469</name>
</gene>
<accession>A0A0R2F314</accession>
<evidence type="ECO:0000313" key="1">
    <source>
        <dbReference type="EMBL" id="KRN20677.1"/>
    </source>
</evidence>
<reference evidence="1 2" key="1">
    <citation type="journal article" date="2015" name="Genome Announc.">
        <title>Expanding the biotechnology potential of lactobacilli through comparative genomics of 213 strains and associated genera.</title>
        <authorList>
            <person name="Sun Z."/>
            <person name="Harris H.M."/>
            <person name="McCann A."/>
            <person name="Guo C."/>
            <person name="Argimon S."/>
            <person name="Zhang W."/>
            <person name="Yang X."/>
            <person name="Jeffery I.B."/>
            <person name="Cooney J.C."/>
            <person name="Kagawa T.F."/>
            <person name="Liu W."/>
            <person name="Song Y."/>
            <person name="Salvetti E."/>
            <person name="Wrobel A."/>
            <person name="Rasinkangas P."/>
            <person name="Parkhill J."/>
            <person name="Rea M.C."/>
            <person name="O'Sullivan O."/>
            <person name="Ritari J."/>
            <person name="Douillard F.P."/>
            <person name="Paul Ross R."/>
            <person name="Yang R."/>
            <person name="Briner A.E."/>
            <person name="Felis G.E."/>
            <person name="de Vos W.M."/>
            <person name="Barrangou R."/>
            <person name="Klaenhammer T.R."/>
            <person name="Caufield P.W."/>
            <person name="Cui Y."/>
            <person name="Zhang H."/>
            <person name="O'Toole P.W."/>
        </authorList>
    </citation>
    <scope>NUCLEOTIDE SEQUENCE [LARGE SCALE GENOMIC DNA]</scope>
    <source>
        <strain evidence="1 2">DSM 23365</strain>
    </source>
</reference>